<dbReference type="InterPro" id="IPR003439">
    <property type="entry name" value="ABC_transporter-like_ATP-bd"/>
</dbReference>
<dbReference type="GO" id="GO:0016887">
    <property type="term" value="F:ATP hydrolysis activity"/>
    <property type="evidence" value="ECO:0007669"/>
    <property type="project" value="InterPro"/>
</dbReference>
<dbReference type="GO" id="GO:0055085">
    <property type="term" value="P:transmembrane transport"/>
    <property type="evidence" value="ECO:0007669"/>
    <property type="project" value="UniProtKB-ARBA"/>
</dbReference>
<keyword evidence="2" id="KW-0813">Transport</keyword>
<protein>
    <submittedName>
        <fullName evidence="6">Peptide/nickel transport system ATP-binding protein</fullName>
    </submittedName>
</protein>
<dbReference type="InterPro" id="IPR027417">
    <property type="entry name" value="P-loop_NTPase"/>
</dbReference>
<dbReference type="CDD" id="cd03257">
    <property type="entry name" value="ABC_NikE_OppD_transporters"/>
    <property type="match status" value="1"/>
</dbReference>
<evidence type="ECO:0000313" key="6">
    <source>
        <dbReference type="EMBL" id="TDO93900.1"/>
    </source>
</evidence>
<dbReference type="Gene3D" id="3.40.50.300">
    <property type="entry name" value="P-loop containing nucleotide triphosphate hydrolases"/>
    <property type="match status" value="1"/>
</dbReference>
<dbReference type="GO" id="GO:0005524">
    <property type="term" value="F:ATP binding"/>
    <property type="evidence" value="ECO:0007669"/>
    <property type="project" value="UniProtKB-KW"/>
</dbReference>
<dbReference type="Proteomes" id="UP000295064">
    <property type="component" value="Unassembled WGS sequence"/>
</dbReference>
<comment type="similarity">
    <text evidence="1">Belongs to the ABC transporter superfamily.</text>
</comment>
<dbReference type="Pfam" id="PF00005">
    <property type="entry name" value="ABC_tran"/>
    <property type="match status" value="1"/>
</dbReference>
<comment type="caution">
    <text evidence="6">The sequence shown here is derived from an EMBL/GenBank/DDBJ whole genome shotgun (WGS) entry which is preliminary data.</text>
</comment>
<evidence type="ECO:0000256" key="4">
    <source>
        <dbReference type="ARBA" id="ARBA00022840"/>
    </source>
</evidence>
<evidence type="ECO:0000256" key="3">
    <source>
        <dbReference type="ARBA" id="ARBA00022741"/>
    </source>
</evidence>
<dbReference type="NCBIfam" id="TIGR01727">
    <property type="entry name" value="oligo_HPY"/>
    <property type="match status" value="1"/>
</dbReference>
<dbReference type="SMART" id="SM00382">
    <property type="entry name" value="AAA"/>
    <property type="match status" value="1"/>
</dbReference>
<proteinExistence type="inferred from homology"/>
<dbReference type="AlphaFoldDB" id="A0A4R6M0Q1"/>
<dbReference type="InterPro" id="IPR013563">
    <property type="entry name" value="Oligopep_ABC_C"/>
</dbReference>
<evidence type="ECO:0000313" key="7">
    <source>
        <dbReference type="Proteomes" id="UP000295064"/>
    </source>
</evidence>
<feature type="domain" description="ABC transporter" evidence="5">
    <location>
        <begin position="10"/>
        <end position="264"/>
    </location>
</feature>
<dbReference type="PANTHER" id="PTHR43776">
    <property type="entry name" value="TRANSPORT ATP-BINDING PROTEIN"/>
    <property type="match status" value="1"/>
</dbReference>
<dbReference type="FunFam" id="3.40.50.300:FF:000016">
    <property type="entry name" value="Oligopeptide ABC transporter ATP-binding component"/>
    <property type="match status" value="1"/>
</dbReference>
<organism evidence="6 7">
    <name type="scientific">Halanaerobium saccharolyticum</name>
    <dbReference type="NCBI Taxonomy" id="43595"/>
    <lineage>
        <taxon>Bacteria</taxon>
        <taxon>Bacillati</taxon>
        <taxon>Bacillota</taxon>
        <taxon>Clostridia</taxon>
        <taxon>Halanaerobiales</taxon>
        <taxon>Halanaerobiaceae</taxon>
        <taxon>Halanaerobium</taxon>
    </lineage>
</organism>
<evidence type="ECO:0000256" key="1">
    <source>
        <dbReference type="ARBA" id="ARBA00005417"/>
    </source>
</evidence>
<accession>A0A4R6M0Q1</accession>
<evidence type="ECO:0000256" key="2">
    <source>
        <dbReference type="ARBA" id="ARBA00022448"/>
    </source>
</evidence>
<sequence length="340" mass="38003">MAKLAENEILKVDGLKKYFPITKGFFNKHVGDVKAVNDISFTLNKGETMGLVGESGCGKTTASRSILRAIDPTEGEVLFRRKNGNVVDLAELDYKKLKDVRSEIQMIFQDPFSSLNPRMSVLDIIAEPLVVQGWSKQKYKERVEELLDLVGLDKKYMTRYPHAFSGGQRQRIGIARALALEPELVVADEPVSALDVSVQAQILNLLDDLKERMDLTLLMVAHDLSVIRYVCDKVAVMYLGKLVEVAETEELYTNPKHPYTASLLTAVPEADPHMEWLGENLKGEVPDPSAEIKGCNFASRCPYAKDICENKEPELVDIGGGHWVSCHRKDEIELMGVKLK</sequence>
<reference evidence="6 7" key="1">
    <citation type="submission" date="2019-03" db="EMBL/GenBank/DDBJ databases">
        <title>Subsurface microbial communities from deep shales in Ohio and West Virginia, USA.</title>
        <authorList>
            <person name="Wrighton K."/>
        </authorList>
    </citation>
    <scope>NUCLEOTIDE SEQUENCE [LARGE SCALE GENOMIC DNA]</scope>
    <source>
        <strain evidence="6 7">MA284_T2</strain>
    </source>
</reference>
<dbReference type="PANTHER" id="PTHR43776:SF7">
    <property type="entry name" value="D,D-DIPEPTIDE TRANSPORT ATP-BINDING PROTEIN DDPF-RELATED"/>
    <property type="match status" value="1"/>
</dbReference>
<dbReference type="EMBL" id="SNWX01000005">
    <property type="protein sequence ID" value="TDO93900.1"/>
    <property type="molecule type" value="Genomic_DNA"/>
</dbReference>
<keyword evidence="4 6" id="KW-0067">ATP-binding</keyword>
<dbReference type="Pfam" id="PF08352">
    <property type="entry name" value="oligo_HPY"/>
    <property type="match status" value="1"/>
</dbReference>
<dbReference type="PROSITE" id="PS00211">
    <property type="entry name" value="ABC_TRANSPORTER_1"/>
    <property type="match status" value="1"/>
</dbReference>
<dbReference type="PROSITE" id="PS50893">
    <property type="entry name" value="ABC_TRANSPORTER_2"/>
    <property type="match status" value="1"/>
</dbReference>
<dbReference type="RefSeq" id="WP_133514395.1">
    <property type="nucleotide sequence ID" value="NZ_SNWX01000005.1"/>
</dbReference>
<evidence type="ECO:0000259" key="5">
    <source>
        <dbReference type="PROSITE" id="PS50893"/>
    </source>
</evidence>
<dbReference type="OrthoDB" id="9806285at2"/>
<name>A0A4R6M0Q1_9FIRM</name>
<dbReference type="InterPro" id="IPR017871">
    <property type="entry name" value="ABC_transporter-like_CS"/>
</dbReference>
<gene>
    <name evidence="6" type="ORF">DFR79_10552</name>
</gene>
<dbReference type="SUPFAM" id="SSF52540">
    <property type="entry name" value="P-loop containing nucleoside triphosphate hydrolases"/>
    <property type="match status" value="1"/>
</dbReference>
<dbReference type="GO" id="GO:0015833">
    <property type="term" value="P:peptide transport"/>
    <property type="evidence" value="ECO:0007669"/>
    <property type="project" value="InterPro"/>
</dbReference>
<keyword evidence="3" id="KW-0547">Nucleotide-binding</keyword>
<dbReference type="InterPro" id="IPR050319">
    <property type="entry name" value="ABC_transp_ATP-bind"/>
</dbReference>
<dbReference type="InterPro" id="IPR003593">
    <property type="entry name" value="AAA+_ATPase"/>
</dbReference>